<evidence type="ECO:0000256" key="1">
    <source>
        <dbReference type="ARBA" id="ARBA00002668"/>
    </source>
</evidence>
<name>A0A8T2V7D8_CERRI</name>
<dbReference type="SMART" id="SM00225">
    <property type="entry name" value="BTB"/>
    <property type="match status" value="1"/>
</dbReference>
<dbReference type="AlphaFoldDB" id="A0A8T2V7D8"/>
<dbReference type="PANTHER" id="PTHR47274">
    <property type="entry name" value="BTB/POZ DOMAIN CONTAINING PROTEIN, EXPRESSED-RELATED"/>
    <property type="match status" value="1"/>
</dbReference>
<reference evidence="4" key="1">
    <citation type="submission" date="2021-08" db="EMBL/GenBank/DDBJ databases">
        <title>WGS assembly of Ceratopteris richardii.</title>
        <authorList>
            <person name="Marchant D.B."/>
            <person name="Chen G."/>
            <person name="Jenkins J."/>
            <person name="Shu S."/>
            <person name="Leebens-Mack J."/>
            <person name="Grimwood J."/>
            <person name="Schmutz J."/>
            <person name="Soltis P."/>
            <person name="Soltis D."/>
            <person name="Chen Z.-H."/>
        </authorList>
    </citation>
    <scope>NUCLEOTIDE SEQUENCE</scope>
    <source>
        <strain evidence="4">Whitten #5841</strain>
        <tissue evidence="4">Leaf</tissue>
    </source>
</reference>
<dbReference type="Gene3D" id="3.30.710.10">
    <property type="entry name" value="Potassium Channel Kv1.1, Chain A"/>
    <property type="match status" value="1"/>
</dbReference>
<organism evidence="4 5">
    <name type="scientific">Ceratopteris richardii</name>
    <name type="common">Triangle waterfern</name>
    <dbReference type="NCBI Taxonomy" id="49495"/>
    <lineage>
        <taxon>Eukaryota</taxon>
        <taxon>Viridiplantae</taxon>
        <taxon>Streptophyta</taxon>
        <taxon>Embryophyta</taxon>
        <taxon>Tracheophyta</taxon>
        <taxon>Polypodiopsida</taxon>
        <taxon>Polypodiidae</taxon>
        <taxon>Polypodiales</taxon>
        <taxon>Pteridineae</taxon>
        <taxon>Pteridaceae</taxon>
        <taxon>Parkerioideae</taxon>
        <taxon>Ceratopteris</taxon>
    </lineage>
</organism>
<evidence type="ECO:0000256" key="2">
    <source>
        <dbReference type="ARBA" id="ARBA00004906"/>
    </source>
</evidence>
<evidence type="ECO:0000313" key="4">
    <source>
        <dbReference type="EMBL" id="KAH7443130.1"/>
    </source>
</evidence>
<sequence>MVHTSRRRCIFCGHFPELSICKTCREGATDIIKLIEQLGAQEESNHDAGMETSGHRQGLVAVASKTRRFEDLVKRSSYLKKLLKALLEEVHEDIELVTDDGLSVGAHKAALTFGSKVFRSMLENKVLSQTCLRIRVPDIVHNELKRLVEFIYSGRLTPEALKDHSKSLMVAADKYDVPQLMEVCEAYLVETLNTENVLGILELSARLSSPAVLESAALNLILKNWKSIIFFDEYEEFALKNPLLALKVSRSVPEWF</sequence>
<dbReference type="OMA" id="CEAFICA"/>
<dbReference type="InterPro" id="IPR000210">
    <property type="entry name" value="BTB/POZ_dom"/>
</dbReference>
<dbReference type="InterPro" id="IPR011333">
    <property type="entry name" value="SKP1/BTB/POZ_sf"/>
</dbReference>
<dbReference type="CDD" id="cd18186">
    <property type="entry name" value="BTB_POZ_ZBTB_KLHL-like"/>
    <property type="match status" value="1"/>
</dbReference>
<dbReference type="EMBL" id="CM035407">
    <property type="protein sequence ID" value="KAH7443130.1"/>
    <property type="molecule type" value="Genomic_DNA"/>
</dbReference>
<feature type="domain" description="BTB" evidence="3">
    <location>
        <begin position="92"/>
        <end position="160"/>
    </location>
</feature>
<accession>A0A8T2V7D8</accession>
<dbReference type="PANTHER" id="PTHR47274:SF1">
    <property type="entry name" value="BTB_POZ DOMAIN CONTAINING PROTEIN, EXPRESSED"/>
    <property type="match status" value="1"/>
</dbReference>
<dbReference type="InterPro" id="IPR044784">
    <property type="entry name" value="At1g01640-like"/>
</dbReference>
<keyword evidence="5" id="KW-1185">Reference proteome</keyword>
<evidence type="ECO:0000313" key="5">
    <source>
        <dbReference type="Proteomes" id="UP000825935"/>
    </source>
</evidence>
<comment type="pathway">
    <text evidence="2">Protein modification; protein ubiquitination.</text>
</comment>
<dbReference type="SUPFAM" id="SSF54695">
    <property type="entry name" value="POZ domain"/>
    <property type="match status" value="1"/>
</dbReference>
<comment type="function">
    <text evidence="1">May act as a substrate-specific adapter of an E3 ubiquitin-protein ligase complex (CUL3-RBX1-BTB) which mediates the ubiquitination and subsequent proteasomal degradation of target proteins.</text>
</comment>
<dbReference type="PROSITE" id="PS50097">
    <property type="entry name" value="BTB"/>
    <property type="match status" value="1"/>
</dbReference>
<dbReference type="Proteomes" id="UP000825935">
    <property type="component" value="Chromosome 2"/>
</dbReference>
<evidence type="ECO:0000259" key="3">
    <source>
        <dbReference type="PROSITE" id="PS50097"/>
    </source>
</evidence>
<comment type="caution">
    <text evidence="4">The sequence shown here is derived from an EMBL/GenBank/DDBJ whole genome shotgun (WGS) entry which is preliminary data.</text>
</comment>
<dbReference type="Pfam" id="PF00651">
    <property type="entry name" value="BTB"/>
    <property type="match status" value="1"/>
</dbReference>
<dbReference type="OrthoDB" id="6359943at2759"/>
<gene>
    <name evidence="4" type="ORF">KP509_02G021200</name>
</gene>
<protein>
    <recommendedName>
        <fullName evidence="3">BTB domain-containing protein</fullName>
    </recommendedName>
</protein>
<proteinExistence type="predicted"/>